<dbReference type="PROSITE" id="PS51820">
    <property type="entry name" value="PA14"/>
    <property type="match status" value="1"/>
</dbReference>
<dbReference type="Gene3D" id="3.90.182.10">
    <property type="entry name" value="Toxin - Anthrax Protective Antigen,domain 1"/>
    <property type="match status" value="1"/>
</dbReference>
<comment type="caution">
    <text evidence="2">The sequence shown here is derived from an EMBL/GenBank/DDBJ whole genome shotgun (WGS) entry which is preliminary data.</text>
</comment>
<dbReference type="InterPro" id="IPR011658">
    <property type="entry name" value="PA14_dom"/>
</dbReference>
<sequence length="220" mass="25159">MKMDISPGWRRIMKPRFTKQESRILIPVFTLWIVVSAVGLIQTDPPAIAADAHMILQPIEIPTEKLLPGLDVRIIEKFFRNINEMPEEAAFSKARPIRKLAYRYEGGTTMFDTDRSLAIGMSIRGYLHIEEPGSYEFQARSNDGIRVKIADKVIIEDPDVHSDRLSSIARCDIPKAGYLPMHLLYFQRKGAACLELYWKRPKAAAFEIVPETAFWRGKEP</sequence>
<name>A0A7C4MNR7_9BACT</name>
<dbReference type="InterPro" id="IPR037524">
    <property type="entry name" value="PA14/GLEYA"/>
</dbReference>
<reference evidence="2" key="1">
    <citation type="journal article" date="2020" name="mSystems">
        <title>Genome- and Community-Level Interaction Insights into Carbon Utilization and Element Cycling Functions of Hydrothermarchaeota in Hydrothermal Sediment.</title>
        <authorList>
            <person name="Zhou Z."/>
            <person name="Liu Y."/>
            <person name="Xu W."/>
            <person name="Pan J."/>
            <person name="Luo Z.H."/>
            <person name="Li M."/>
        </authorList>
    </citation>
    <scope>NUCLEOTIDE SEQUENCE [LARGE SCALE GENOMIC DNA]</scope>
    <source>
        <strain evidence="2">SpSt-477</strain>
    </source>
</reference>
<dbReference type="EMBL" id="DSUH01000111">
    <property type="protein sequence ID" value="HGU32187.1"/>
    <property type="molecule type" value="Genomic_DNA"/>
</dbReference>
<feature type="domain" description="PA14" evidence="1">
    <location>
        <begin position="69"/>
        <end position="213"/>
    </location>
</feature>
<accession>A0A7C4MNR7</accession>
<dbReference type="SUPFAM" id="SSF56988">
    <property type="entry name" value="Anthrax protective antigen"/>
    <property type="match status" value="1"/>
</dbReference>
<gene>
    <name evidence="2" type="ORF">ENS29_04955</name>
</gene>
<protein>
    <recommendedName>
        <fullName evidence="1">PA14 domain-containing protein</fullName>
    </recommendedName>
</protein>
<evidence type="ECO:0000313" key="2">
    <source>
        <dbReference type="EMBL" id="HGU32187.1"/>
    </source>
</evidence>
<proteinExistence type="predicted"/>
<dbReference type="AlphaFoldDB" id="A0A7C4MNR7"/>
<dbReference type="SMART" id="SM00758">
    <property type="entry name" value="PA14"/>
    <property type="match status" value="1"/>
</dbReference>
<dbReference type="Pfam" id="PF07691">
    <property type="entry name" value="PA14"/>
    <property type="match status" value="1"/>
</dbReference>
<organism evidence="2">
    <name type="scientific">Desulfatirhabdium butyrativorans</name>
    <dbReference type="NCBI Taxonomy" id="340467"/>
    <lineage>
        <taxon>Bacteria</taxon>
        <taxon>Pseudomonadati</taxon>
        <taxon>Thermodesulfobacteriota</taxon>
        <taxon>Desulfobacteria</taxon>
        <taxon>Desulfobacterales</taxon>
        <taxon>Desulfatirhabdiaceae</taxon>
        <taxon>Desulfatirhabdium</taxon>
    </lineage>
</organism>
<evidence type="ECO:0000259" key="1">
    <source>
        <dbReference type="PROSITE" id="PS51820"/>
    </source>
</evidence>